<feature type="region of interest" description="Disordered" evidence="1">
    <location>
        <begin position="148"/>
        <end position="174"/>
    </location>
</feature>
<dbReference type="EMBL" id="CADEAL010004060">
    <property type="protein sequence ID" value="CAB1450633.1"/>
    <property type="molecule type" value="Genomic_DNA"/>
</dbReference>
<organism evidence="3 4">
    <name type="scientific">Pleuronectes platessa</name>
    <name type="common">European plaice</name>
    <dbReference type="NCBI Taxonomy" id="8262"/>
    <lineage>
        <taxon>Eukaryota</taxon>
        <taxon>Metazoa</taxon>
        <taxon>Chordata</taxon>
        <taxon>Craniata</taxon>
        <taxon>Vertebrata</taxon>
        <taxon>Euteleostomi</taxon>
        <taxon>Actinopterygii</taxon>
        <taxon>Neopterygii</taxon>
        <taxon>Teleostei</taxon>
        <taxon>Neoteleostei</taxon>
        <taxon>Acanthomorphata</taxon>
        <taxon>Carangaria</taxon>
        <taxon>Pleuronectiformes</taxon>
        <taxon>Pleuronectoidei</taxon>
        <taxon>Pleuronectidae</taxon>
        <taxon>Pleuronectes</taxon>
    </lineage>
</organism>
<keyword evidence="4" id="KW-1185">Reference proteome</keyword>
<proteinExistence type="predicted"/>
<dbReference type="Pfam" id="PF11878">
    <property type="entry name" value="DOCK_C-D_N"/>
    <property type="match status" value="1"/>
</dbReference>
<evidence type="ECO:0000313" key="4">
    <source>
        <dbReference type="Proteomes" id="UP001153269"/>
    </source>
</evidence>
<feature type="domain" description="Dedicator of cytokinesis C/D N-terminal" evidence="2">
    <location>
        <begin position="192"/>
        <end position="235"/>
    </location>
</feature>
<dbReference type="AlphaFoldDB" id="A0A9N7VGR3"/>
<evidence type="ECO:0000313" key="3">
    <source>
        <dbReference type="EMBL" id="CAB1450633.1"/>
    </source>
</evidence>
<reference evidence="3" key="1">
    <citation type="submission" date="2020-03" db="EMBL/GenBank/DDBJ databases">
        <authorList>
            <person name="Weist P."/>
        </authorList>
    </citation>
    <scope>NUCLEOTIDE SEQUENCE</scope>
</reference>
<dbReference type="InterPro" id="IPR021816">
    <property type="entry name" value="DOCK_C/D_N"/>
</dbReference>
<comment type="caution">
    <text evidence="3">The sequence shown here is derived from an EMBL/GenBank/DDBJ whole genome shotgun (WGS) entry which is preliminary data.</text>
</comment>
<accession>A0A9N7VGR3</accession>
<name>A0A9N7VGR3_PLEPL</name>
<gene>
    <name evidence="3" type="ORF">PLEPLA_LOCUS38325</name>
</gene>
<feature type="non-terminal residue" evidence="3">
    <location>
        <position position="352"/>
    </location>
</feature>
<feature type="region of interest" description="Disordered" evidence="1">
    <location>
        <begin position="225"/>
        <end position="245"/>
    </location>
</feature>
<protein>
    <recommendedName>
        <fullName evidence="2">Dedicator of cytokinesis C/D N-terminal domain-containing protein</fullName>
    </recommendedName>
</protein>
<dbReference type="Proteomes" id="UP001153269">
    <property type="component" value="Unassembled WGS sequence"/>
</dbReference>
<sequence>MGCTTSVVLLEGLRSILERNCGYIKGAAELGALEEEEETLSLRGSQLWNPTTALKEWSGWRHERTISHRFAELQDSGVSVRCSESRIRGKCVFTDLLWAPAAGGYGAATQYDSSSGCDQPGIELIIIDKSLNYHFLLVRCSAAGSGQQRDQRAQAGEQHAGPAGKAPQREMVDRVSSAVQAPAEIEAEVKPKIIEPLDYENVLLRGRTQIISDVLREHAASFPPNDFQMYAPNKNKKESKPPRQGRTLFSTCRRLLRKELTHCLSREGCAGAISGCGLIEPDSEEVPTAVVRTYIIIHLELQLHQNYKSDWHVATTSTRSIRLDFRQLPKHGLAGIPKGGVSNPVLVYIYGH</sequence>
<evidence type="ECO:0000256" key="1">
    <source>
        <dbReference type="SAM" id="MobiDB-lite"/>
    </source>
</evidence>
<evidence type="ECO:0000259" key="2">
    <source>
        <dbReference type="Pfam" id="PF11878"/>
    </source>
</evidence>